<evidence type="ECO:0000256" key="3">
    <source>
        <dbReference type="ARBA" id="ARBA00022490"/>
    </source>
</evidence>
<sequence>MASDGGSGGAAAAAWVPSDAGLSAVCRMLHEYNTPGANQAQVYEQLEAARRYPDFNNYLAHVLCCATNQPTESRQAAGLLLKNNCRGSWRALEPQVCAYVQACIIALLAGAEAPAALRRTASSVAAAIAIHCAGGFGASNERIPWPELPAAVFAAIDSGVPEVALGALNCVQQVCEDSPALWTMPSAQGTAPLAELLPRLLRVIEGGAGALSTEVLAQRYALGALNEMIAHGSGHAQSPAADVMAAHHEAYLRGVVGLRQSPDSEVRGLVSAGLTQLVTLAPHVLEPHMSDVIEIMLLASQDGDESVALESSEFWAAFCEAEVESAVLWRVAPRLVPVLLKNMAYADDDDDLIAAEAEEAGTGRTGNEASELKPFHAGGRAKGFGEAGAQGAGGMPDMPGWGDGTDGGEHEEFEGSDDDFDGIGEWNLRKSSASSLDVLSTTFRGQLLPLLMPALEARMADPDWRAQEACILTLGAIAEGCGDAIEQYLPTIIPYVLSKLEHQKILVRSISAWTLSRYAKWLATEAPGVSAEVKAAQQQKALAARKTKPTPVPDGLLDASMQALLSHLGDTGRRVQEAACSALALMCEAFDDALLARYSPAMAVGIAHAAPRYSRRSMRTLYDLVGTMGEACGLGMTEEVARQLLEPFAKRLDDTPDTDDELLPLLECLAGLASALRDRFRPAAQATFARAAAIARNHARLREVGGDAAYQTQDFAVAALDLMSGVVEGLGPSAEPLVAASCPAELLLASCADPSGDVRQSAFALLGDVAKACAPHVATRAPELLSLCVATMRPELLAGGLGAVSVCNNACWAAGEMCVRAQQLGSDALLSAAPQVAAAAATLLLAVNHHKDTYRHLGENCGITLGRCALVAAEHIAPHAGGFCVQWCRVLGTLRDDVEKRQGFAGLCAAMQHSPQAFVSCVEAFCVACASWTSEGKLERPLWEAVRATLAGFRQLMGAESWATLMATVGQPCAQKLAALYQLE</sequence>
<dbReference type="EMBL" id="HBDZ01013633">
    <property type="protein sequence ID" value="CAD8247991.1"/>
    <property type="molecule type" value="Transcribed_RNA"/>
</dbReference>
<keyword evidence="3" id="KW-0963">Cytoplasm</keyword>
<evidence type="ECO:0000256" key="4">
    <source>
        <dbReference type="ARBA" id="ARBA00022737"/>
    </source>
</evidence>
<dbReference type="InterPro" id="IPR040122">
    <property type="entry name" value="Importin_beta"/>
</dbReference>
<dbReference type="GO" id="GO:0006606">
    <property type="term" value="P:protein import into nucleus"/>
    <property type="evidence" value="ECO:0007669"/>
    <property type="project" value="InterPro"/>
</dbReference>
<feature type="domain" description="Importin N-terminal" evidence="7">
    <location>
        <begin position="42"/>
        <end position="110"/>
    </location>
</feature>
<dbReference type="InterPro" id="IPR011989">
    <property type="entry name" value="ARM-like"/>
</dbReference>
<dbReference type="InterPro" id="IPR016024">
    <property type="entry name" value="ARM-type_fold"/>
</dbReference>
<feature type="compositionally biased region" description="Acidic residues" evidence="6">
    <location>
        <begin position="409"/>
        <end position="419"/>
    </location>
</feature>
<keyword evidence="2" id="KW-0813">Transport</keyword>
<keyword evidence="5" id="KW-0653">Protein transport</keyword>
<dbReference type="GO" id="GO:0005737">
    <property type="term" value="C:cytoplasm"/>
    <property type="evidence" value="ECO:0007669"/>
    <property type="project" value="UniProtKB-SubCell"/>
</dbReference>
<dbReference type="Gene3D" id="1.25.10.10">
    <property type="entry name" value="Leucine-rich Repeat Variant"/>
    <property type="match status" value="2"/>
</dbReference>
<organism evidence="8">
    <name type="scientific">Prasinoderma coloniale</name>
    <dbReference type="NCBI Taxonomy" id="156133"/>
    <lineage>
        <taxon>Eukaryota</taxon>
        <taxon>Viridiplantae</taxon>
        <taxon>Prasinodermophyta</taxon>
        <taxon>Prasinodermophyceae</taxon>
        <taxon>Prasinodermales</taxon>
        <taxon>Prasinodermaceae</taxon>
        <taxon>Prasinoderma</taxon>
    </lineage>
</organism>
<comment type="subcellular location">
    <subcellularLocation>
        <location evidence="1">Cytoplasm</location>
    </subcellularLocation>
</comment>
<dbReference type="PROSITE" id="PS50166">
    <property type="entry name" value="IMPORTIN_B_NT"/>
    <property type="match status" value="1"/>
</dbReference>
<feature type="compositionally biased region" description="Gly residues" evidence="6">
    <location>
        <begin position="383"/>
        <end position="394"/>
    </location>
</feature>
<dbReference type="PANTHER" id="PTHR10527">
    <property type="entry name" value="IMPORTIN BETA"/>
    <property type="match status" value="1"/>
</dbReference>
<dbReference type="InterPro" id="IPR001494">
    <property type="entry name" value="Importin-beta_N"/>
</dbReference>
<name>A0A7R9TXE4_9VIRI</name>
<dbReference type="GO" id="GO:0031267">
    <property type="term" value="F:small GTPase binding"/>
    <property type="evidence" value="ECO:0007669"/>
    <property type="project" value="InterPro"/>
</dbReference>
<proteinExistence type="predicted"/>
<feature type="region of interest" description="Disordered" evidence="6">
    <location>
        <begin position="383"/>
        <end position="419"/>
    </location>
</feature>
<evidence type="ECO:0000256" key="2">
    <source>
        <dbReference type="ARBA" id="ARBA00022448"/>
    </source>
</evidence>
<evidence type="ECO:0000259" key="7">
    <source>
        <dbReference type="PROSITE" id="PS50166"/>
    </source>
</evidence>
<evidence type="ECO:0000256" key="5">
    <source>
        <dbReference type="ARBA" id="ARBA00022927"/>
    </source>
</evidence>
<protein>
    <recommendedName>
        <fullName evidence="7">Importin N-terminal domain-containing protein</fullName>
    </recommendedName>
</protein>
<dbReference type="Pfam" id="PF13513">
    <property type="entry name" value="HEAT_EZ"/>
    <property type="match status" value="1"/>
</dbReference>
<dbReference type="AlphaFoldDB" id="A0A7R9TXE4"/>
<accession>A0A7R9TXE4</accession>
<dbReference type="SUPFAM" id="SSF48371">
    <property type="entry name" value="ARM repeat"/>
    <property type="match status" value="1"/>
</dbReference>
<reference evidence="8" key="1">
    <citation type="submission" date="2021-01" db="EMBL/GenBank/DDBJ databases">
        <authorList>
            <person name="Corre E."/>
            <person name="Pelletier E."/>
            <person name="Niang G."/>
            <person name="Scheremetjew M."/>
            <person name="Finn R."/>
            <person name="Kale V."/>
            <person name="Holt S."/>
            <person name="Cochrane G."/>
            <person name="Meng A."/>
            <person name="Brown T."/>
            <person name="Cohen L."/>
        </authorList>
    </citation>
    <scope>NUCLEOTIDE SEQUENCE</scope>
    <source>
        <strain evidence="8">CCMP1413</strain>
    </source>
</reference>
<keyword evidence="4" id="KW-0677">Repeat</keyword>
<gene>
    <name evidence="8" type="ORF">PCOL08062_LOCUS10428</name>
</gene>
<evidence type="ECO:0000256" key="6">
    <source>
        <dbReference type="SAM" id="MobiDB-lite"/>
    </source>
</evidence>
<dbReference type="Pfam" id="PF03810">
    <property type="entry name" value="IBN_N"/>
    <property type="match status" value="1"/>
</dbReference>
<evidence type="ECO:0000256" key="1">
    <source>
        <dbReference type="ARBA" id="ARBA00004496"/>
    </source>
</evidence>
<evidence type="ECO:0000313" key="8">
    <source>
        <dbReference type="EMBL" id="CAD8247991.1"/>
    </source>
</evidence>